<reference evidence="4" key="1">
    <citation type="submission" date="2022-12" db="EMBL/GenBank/DDBJ databases">
        <authorList>
            <person name="Petersen C."/>
        </authorList>
    </citation>
    <scope>NUCLEOTIDE SEQUENCE</scope>
    <source>
        <strain evidence="4">IBT 16125</strain>
    </source>
</reference>
<organism evidence="4 5">
    <name type="scientific">Penicillium daleae</name>
    <dbReference type="NCBI Taxonomy" id="63821"/>
    <lineage>
        <taxon>Eukaryota</taxon>
        <taxon>Fungi</taxon>
        <taxon>Dikarya</taxon>
        <taxon>Ascomycota</taxon>
        <taxon>Pezizomycotina</taxon>
        <taxon>Eurotiomycetes</taxon>
        <taxon>Eurotiomycetidae</taxon>
        <taxon>Eurotiales</taxon>
        <taxon>Aspergillaceae</taxon>
        <taxon>Penicillium</taxon>
    </lineage>
</organism>
<dbReference type="PANTHER" id="PTHR35395:SF1">
    <property type="entry name" value="DUF6536 DOMAIN-CONTAINING PROTEIN"/>
    <property type="match status" value="1"/>
</dbReference>
<feature type="region of interest" description="Disordered" evidence="1">
    <location>
        <begin position="1"/>
        <end position="29"/>
    </location>
</feature>
<feature type="transmembrane region" description="Helical" evidence="2">
    <location>
        <begin position="366"/>
        <end position="391"/>
    </location>
</feature>
<dbReference type="PANTHER" id="PTHR35395">
    <property type="entry name" value="DUF6536 DOMAIN-CONTAINING PROTEIN"/>
    <property type="match status" value="1"/>
</dbReference>
<protein>
    <recommendedName>
        <fullName evidence="3">DUF6536 domain-containing protein</fullName>
    </recommendedName>
</protein>
<accession>A0AAD6BVD3</accession>
<feature type="transmembrane region" description="Helical" evidence="2">
    <location>
        <begin position="41"/>
        <end position="68"/>
    </location>
</feature>
<dbReference type="Proteomes" id="UP001213681">
    <property type="component" value="Unassembled WGS sequence"/>
</dbReference>
<reference evidence="4" key="2">
    <citation type="journal article" date="2023" name="IMA Fungus">
        <title>Comparative genomic study of the Penicillium genus elucidates a diverse pangenome and 15 lateral gene transfer events.</title>
        <authorList>
            <person name="Petersen C."/>
            <person name="Sorensen T."/>
            <person name="Nielsen M.R."/>
            <person name="Sondergaard T.E."/>
            <person name="Sorensen J.L."/>
            <person name="Fitzpatrick D.A."/>
            <person name="Frisvad J.C."/>
            <person name="Nielsen K.L."/>
        </authorList>
    </citation>
    <scope>NUCLEOTIDE SEQUENCE</scope>
    <source>
        <strain evidence="4">IBT 16125</strain>
    </source>
</reference>
<dbReference type="AlphaFoldDB" id="A0AAD6BVD3"/>
<feature type="transmembrane region" description="Helical" evidence="2">
    <location>
        <begin position="513"/>
        <end position="535"/>
    </location>
</feature>
<feature type="transmembrane region" description="Helical" evidence="2">
    <location>
        <begin position="583"/>
        <end position="604"/>
    </location>
</feature>
<feature type="transmembrane region" description="Helical" evidence="2">
    <location>
        <begin position="464"/>
        <end position="493"/>
    </location>
</feature>
<dbReference type="RefSeq" id="XP_056760858.1">
    <property type="nucleotide sequence ID" value="XM_056916104.1"/>
</dbReference>
<feature type="domain" description="DUF6536" evidence="3">
    <location>
        <begin position="42"/>
        <end position="193"/>
    </location>
</feature>
<evidence type="ECO:0000313" key="4">
    <source>
        <dbReference type="EMBL" id="KAJ5433567.1"/>
    </source>
</evidence>
<keyword evidence="5" id="KW-1185">Reference proteome</keyword>
<keyword evidence="2" id="KW-0812">Transmembrane</keyword>
<evidence type="ECO:0000256" key="2">
    <source>
        <dbReference type="SAM" id="Phobius"/>
    </source>
</evidence>
<dbReference type="EMBL" id="JAPVEA010000009">
    <property type="protein sequence ID" value="KAJ5433567.1"/>
    <property type="molecule type" value="Genomic_DNA"/>
</dbReference>
<keyword evidence="2" id="KW-0472">Membrane</keyword>
<keyword evidence="2" id="KW-1133">Transmembrane helix</keyword>
<dbReference type="GeneID" id="81606347"/>
<feature type="transmembrane region" description="Helical" evidence="2">
    <location>
        <begin position="624"/>
        <end position="653"/>
    </location>
</feature>
<gene>
    <name evidence="4" type="ORF">N7458_012723</name>
</gene>
<sequence>MSTVAIPLMSRDNTEIQENEGTRDESTTIKRSNVKSKALEAWRFIVTSGALAGIVILIINVITLAVMYGQHQADEQSITFFTGNCETAGKINTGTHLVINVLSTILLAYSNFSMQCLGSPSRTEVDSAHSQHQWLNIGTPSIRNVFFVSKTKAALWMLLGVSSFPLHMIWNSTVFETKNSYDYFAISITEDFLHGANWTLPTAAESYALTLENTPLHGWTNEDVNHILQDLQTEAMDSKLQGLNVKDCLQRYNTDILSDRRHVLLVKEYPSDWPMTTRSTEASQNSSVGLIYYNLNPTGGSGSETPLYNWICDNNMPGSSQSCISSSFNYSNWYANLYGGVFGWSTDGPIKYCYSQLAPEKCRVGIVPIFLIIVIGCNVIKITSFVCTLFVTHGKKDQPLCTTGDAIKSFLKQPDPYTRGRCLAAKEDYEKWLRGSEEWIPRPFTVGDLWTGGRYRWHKAVNDWHWIIFVSITTGLAGLTAYIVFAAVISSPISREGFGEPQSNTRMNSKSMGVLRGFLVGNLLQIAVSYVYLALNNILSTMLAMEEWCMYATDRQHNGLRVSSPTPHSAQRSKYFLSVPFKWAIPSMVSLALLHWLVSQMFFFSDLDIYRMQPEGLPQVDTLGYVYTSALPAVLAVSLGGTILLVLTLTALIRKFPANVPLSGCCSASIAAACQPSRVGLDNETLMPEFDPGLACQKLKWGVVEEHDDEHSNSIGHATFAACETTPLVEGKLYA</sequence>
<dbReference type="InterPro" id="IPR046623">
    <property type="entry name" value="DUF6536"/>
</dbReference>
<evidence type="ECO:0000313" key="5">
    <source>
        <dbReference type="Proteomes" id="UP001213681"/>
    </source>
</evidence>
<comment type="caution">
    <text evidence="4">The sequence shown here is derived from an EMBL/GenBank/DDBJ whole genome shotgun (WGS) entry which is preliminary data.</text>
</comment>
<proteinExistence type="predicted"/>
<evidence type="ECO:0000259" key="3">
    <source>
        <dbReference type="Pfam" id="PF20163"/>
    </source>
</evidence>
<evidence type="ECO:0000256" key="1">
    <source>
        <dbReference type="SAM" id="MobiDB-lite"/>
    </source>
</evidence>
<dbReference type="Pfam" id="PF20163">
    <property type="entry name" value="DUF6536"/>
    <property type="match status" value="1"/>
</dbReference>
<name>A0AAD6BVD3_9EURO</name>
<feature type="transmembrane region" description="Helical" evidence="2">
    <location>
        <begin position="153"/>
        <end position="170"/>
    </location>
</feature>